<dbReference type="Proteomes" id="UP000256964">
    <property type="component" value="Unassembled WGS sequence"/>
</dbReference>
<reference evidence="1 2" key="1">
    <citation type="journal article" date="2018" name="Biotechnol. Biofuels">
        <title>Integrative visual omics of the white-rot fungus Polyporus brumalis exposes the biotechnological potential of its oxidative enzymes for delignifying raw plant biomass.</title>
        <authorList>
            <person name="Miyauchi S."/>
            <person name="Rancon A."/>
            <person name="Drula E."/>
            <person name="Hage H."/>
            <person name="Chaduli D."/>
            <person name="Favel A."/>
            <person name="Grisel S."/>
            <person name="Henrissat B."/>
            <person name="Herpoel-Gimbert I."/>
            <person name="Ruiz-Duenas F.J."/>
            <person name="Chevret D."/>
            <person name="Hainaut M."/>
            <person name="Lin J."/>
            <person name="Wang M."/>
            <person name="Pangilinan J."/>
            <person name="Lipzen A."/>
            <person name="Lesage-Meessen L."/>
            <person name="Navarro D."/>
            <person name="Riley R."/>
            <person name="Grigoriev I.V."/>
            <person name="Zhou S."/>
            <person name="Raouche S."/>
            <person name="Rosso M.N."/>
        </authorList>
    </citation>
    <scope>NUCLEOTIDE SEQUENCE [LARGE SCALE GENOMIC DNA]</scope>
    <source>
        <strain evidence="1 2">BRFM 1820</strain>
    </source>
</reference>
<dbReference type="EMBL" id="KZ857538">
    <property type="protein sequence ID" value="RDX40774.1"/>
    <property type="molecule type" value="Genomic_DNA"/>
</dbReference>
<proteinExistence type="predicted"/>
<evidence type="ECO:0000313" key="1">
    <source>
        <dbReference type="EMBL" id="RDX40774.1"/>
    </source>
</evidence>
<sequence length="150" mass="16312">MILIYRASIRSTYICGKLVSREKPASQPGRTASGRMKKAWGCGRMGNGPRLVNGNPLWPTCLGAADYGDSSLRSGGYRVTIVTRGGRDAGASHTKLRTVRIAGSFTPRSRMCGRTPLASSPSLNLRRHDGRLFVLHGRCMMELTGASRHH</sequence>
<protein>
    <submittedName>
        <fullName evidence="1">Uncharacterized protein</fullName>
    </submittedName>
</protein>
<organism evidence="1 2">
    <name type="scientific">Lentinus brumalis</name>
    <dbReference type="NCBI Taxonomy" id="2498619"/>
    <lineage>
        <taxon>Eukaryota</taxon>
        <taxon>Fungi</taxon>
        <taxon>Dikarya</taxon>
        <taxon>Basidiomycota</taxon>
        <taxon>Agaricomycotina</taxon>
        <taxon>Agaricomycetes</taxon>
        <taxon>Polyporales</taxon>
        <taxon>Polyporaceae</taxon>
        <taxon>Lentinus</taxon>
    </lineage>
</organism>
<dbReference type="AlphaFoldDB" id="A0A371CKF9"/>
<keyword evidence="2" id="KW-1185">Reference proteome</keyword>
<gene>
    <name evidence="1" type="ORF">OH76DRAFT_1505318</name>
</gene>
<name>A0A371CKF9_9APHY</name>
<feature type="non-terminal residue" evidence="1">
    <location>
        <position position="150"/>
    </location>
</feature>
<evidence type="ECO:0000313" key="2">
    <source>
        <dbReference type="Proteomes" id="UP000256964"/>
    </source>
</evidence>
<accession>A0A371CKF9</accession>